<evidence type="ECO:0000256" key="2">
    <source>
        <dbReference type="ARBA" id="ARBA00022448"/>
    </source>
</evidence>
<dbReference type="PANTHER" id="PTHR47797">
    <property type="entry name" value="DEHYDROGENASE, PUTATIVE (AFU_ORTHOLOGUE AFUA_8G05805)-RELATED"/>
    <property type="match status" value="1"/>
</dbReference>
<comment type="caution">
    <text evidence="11">The sequence shown here is derived from an EMBL/GenBank/DDBJ whole genome shotgun (WGS) entry which is preliminary data.</text>
</comment>
<evidence type="ECO:0000256" key="8">
    <source>
        <dbReference type="SAM" id="Phobius"/>
    </source>
</evidence>
<evidence type="ECO:0000256" key="7">
    <source>
        <dbReference type="SAM" id="MobiDB-lite"/>
    </source>
</evidence>
<dbReference type="Gene3D" id="1.20.120.1770">
    <property type="match status" value="1"/>
</dbReference>
<reference evidence="11 12" key="1">
    <citation type="submission" date="2015-07" db="EMBL/GenBank/DDBJ databases">
        <title>Comparative genomics of the Sigatoka disease complex on banana suggests a link between parallel evolutionary changes in Pseudocercospora fijiensis and Pseudocercospora eumusae and increased virulence on the banana host.</title>
        <authorList>
            <person name="Chang T.-C."/>
            <person name="Salvucci A."/>
            <person name="Crous P.W."/>
            <person name="Stergiopoulos I."/>
        </authorList>
    </citation>
    <scope>NUCLEOTIDE SEQUENCE [LARGE SCALE GENOMIC DNA]</scope>
    <source>
        <strain evidence="11 12">CBS 116634</strain>
    </source>
</reference>
<dbReference type="OrthoDB" id="19261at2759"/>
<feature type="transmembrane region" description="Helical" evidence="8">
    <location>
        <begin position="174"/>
        <end position="196"/>
    </location>
</feature>
<dbReference type="Pfam" id="PF03188">
    <property type="entry name" value="Cytochrom_B561"/>
    <property type="match status" value="1"/>
</dbReference>
<keyword evidence="9" id="KW-0732">Signal</keyword>
<dbReference type="EMBL" id="LFZO01000007">
    <property type="protein sequence ID" value="KXT18409.1"/>
    <property type="molecule type" value="Genomic_DNA"/>
</dbReference>
<feature type="region of interest" description="Disordered" evidence="7">
    <location>
        <begin position="208"/>
        <end position="237"/>
    </location>
</feature>
<evidence type="ECO:0000313" key="11">
    <source>
        <dbReference type="EMBL" id="KXT18409.1"/>
    </source>
</evidence>
<feature type="compositionally biased region" description="Basic and acidic residues" evidence="7">
    <location>
        <begin position="228"/>
        <end position="237"/>
    </location>
</feature>
<evidence type="ECO:0000256" key="4">
    <source>
        <dbReference type="ARBA" id="ARBA00022982"/>
    </source>
</evidence>
<feature type="transmembrane region" description="Helical" evidence="8">
    <location>
        <begin position="110"/>
        <end position="133"/>
    </location>
</feature>
<accession>A0A139IUH4</accession>
<dbReference type="GO" id="GO:0016020">
    <property type="term" value="C:membrane"/>
    <property type="evidence" value="ECO:0007669"/>
    <property type="project" value="UniProtKB-SubCell"/>
</dbReference>
<feature type="signal peptide" evidence="9">
    <location>
        <begin position="1"/>
        <end position="27"/>
    </location>
</feature>
<evidence type="ECO:0000256" key="6">
    <source>
        <dbReference type="ARBA" id="ARBA00023136"/>
    </source>
</evidence>
<name>A0A139IUH4_9PEZI</name>
<dbReference type="CDD" id="cd08760">
    <property type="entry name" value="Cyt_b561_FRRS1_like"/>
    <property type="match status" value="1"/>
</dbReference>
<dbReference type="STRING" id="113226.A0A139IUH4"/>
<dbReference type="Proteomes" id="UP000073492">
    <property type="component" value="Unassembled WGS sequence"/>
</dbReference>
<comment type="subcellular location">
    <subcellularLocation>
        <location evidence="1">Membrane</location>
    </subcellularLocation>
</comment>
<proteinExistence type="predicted"/>
<dbReference type="InterPro" id="IPR006593">
    <property type="entry name" value="Cyt_b561/ferric_Rdtase_TM"/>
</dbReference>
<feature type="transmembrane region" description="Helical" evidence="8">
    <location>
        <begin position="79"/>
        <end position="98"/>
    </location>
</feature>
<sequence>MSSSRAVQRLCHVVLFGMWYLVRSVNAQDGDDGSGEDAGNVKVAHAVLGSLAWVITFPAGAIAMRFAKGPKAWLVHSSIQGIGLAIVTAGAGNGIYLAKVTKQLNAYHPIIGLVLFLLVWIQATGGFLGHYLWTKSDSKTFVAHTHVWLGRALITLGMINGGLGLLLSEDASEGAYIAYGVIAGISWLLIISNAVLHEHGMGKQASINSKDEKALSQIPSPQGQDAEMQLRGRSRDL</sequence>
<dbReference type="SMART" id="SM00665">
    <property type="entry name" value="B561"/>
    <property type="match status" value="1"/>
</dbReference>
<evidence type="ECO:0000313" key="12">
    <source>
        <dbReference type="Proteomes" id="UP000073492"/>
    </source>
</evidence>
<feature type="transmembrane region" description="Helical" evidence="8">
    <location>
        <begin position="145"/>
        <end position="168"/>
    </location>
</feature>
<keyword evidence="12" id="KW-1185">Reference proteome</keyword>
<evidence type="ECO:0000256" key="9">
    <source>
        <dbReference type="SAM" id="SignalP"/>
    </source>
</evidence>
<evidence type="ECO:0000259" key="10">
    <source>
        <dbReference type="PROSITE" id="PS50939"/>
    </source>
</evidence>
<keyword evidence="2" id="KW-0813">Transport</keyword>
<dbReference type="PANTHER" id="PTHR47797:SF1">
    <property type="entry name" value="CYTOCHROME B561 DOMAIN-CONTAINING PROTEIN-RELATED"/>
    <property type="match status" value="1"/>
</dbReference>
<feature type="transmembrane region" description="Helical" evidence="8">
    <location>
        <begin position="43"/>
        <end position="67"/>
    </location>
</feature>
<evidence type="ECO:0000256" key="5">
    <source>
        <dbReference type="ARBA" id="ARBA00022989"/>
    </source>
</evidence>
<organism evidence="11 12">
    <name type="scientific">Pseudocercospora musae</name>
    <dbReference type="NCBI Taxonomy" id="113226"/>
    <lineage>
        <taxon>Eukaryota</taxon>
        <taxon>Fungi</taxon>
        <taxon>Dikarya</taxon>
        <taxon>Ascomycota</taxon>
        <taxon>Pezizomycotina</taxon>
        <taxon>Dothideomycetes</taxon>
        <taxon>Dothideomycetidae</taxon>
        <taxon>Mycosphaerellales</taxon>
        <taxon>Mycosphaerellaceae</taxon>
        <taxon>Pseudocercospora</taxon>
    </lineage>
</organism>
<keyword evidence="5 8" id="KW-1133">Transmembrane helix</keyword>
<evidence type="ECO:0000256" key="3">
    <source>
        <dbReference type="ARBA" id="ARBA00022692"/>
    </source>
</evidence>
<gene>
    <name evidence="11" type="ORF">AC579_8140</name>
</gene>
<feature type="chain" id="PRO_5007297760" description="Cytochrome b561 domain-containing protein" evidence="9">
    <location>
        <begin position="28"/>
        <end position="237"/>
    </location>
</feature>
<evidence type="ECO:0000256" key="1">
    <source>
        <dbReference type="ARBA" id="ARBA00004370"/>
    </source>
</evidence>
<dbReference type="PROSITE" id="PS50939">
    <property type="entry name" value="CYTOCHROME_B561"/>
    <property type="match status" value="1"/>
</dbReference>
<keyword evidence="6 8" id="KW-0472">Membrane</keyword>
<keyword evidence="4" id="KW-0249">Electron transport</keyword>
<dbReference type="AlphaFoldDB" id="A0A139IUH4"/>
<feature type="domain" description="Cytochrome b561" evidence="10">
    <location>
        <begin position="4"/>
        <end position="202"/>
    </location>
</feature>
<keyword evidence="3 8" id="KW-0812">Transmembrane</keyword>
<protein>
    <recommendedName>
        <fullName evidence="10">Cytochrome b561 domain-containing protein</fullName>
    </recommendedName>
</protein>